<dbReference type="GO" id="GO:0016020">
    <property type="term" value="C:membrane"/>
    <property type="evidence" value="ECO:0007669"/>
    <property type="project" value="UniProtKB-SubCell"/>
</dbReference>
<evidence type="ECO:0000256" key="4">
    <source>
        <dbReference type="ARBA" id="ARBA00022692"/>
    </source>
</evidence>
<dbReference type="PANTHER" id="PTHR11101">
    <property type="entry name" value="PHOSPHATE TRANSPORTER"/>
    <property type="match status" value="1"/>
</dbReference>
<evidence type="ECO:0000313" key="9">
    <source>
        <dbReference type="Proteomes" id="UP001195914"/>
    </source>
</evidence>
<evidence type="ECO:0000256" key="3">
    <source>
        <dbReference type="ARBA" id="ARBA00022592"/>
    </source>
</evidence>
<evidence type="ECO:0000256" key="2">
    <source>
        <dbReference type="ARBA" id="ARBA00022448"/>
    </source>
</evidence>
<organism evidence="8 9">
    <name type="scientific">Babesia divergens</name>
    <dbReference type="NCBI Taxonomy" id="32595"/>
    <lineage>
        <taxon>Eukaryota</taxon>
        <taxon>Sar</taxon>
        <taxon>Alveolata</taxon>
        <taxon>Apicomplexa</taxon>
        <taxon>Aconoidasida</taxon>
        <taxon>Piroplasmida</taxon>
        <taxon>Babesiidae</taxon>
        <taxon>Babesia</taxon>
    </lineage>
</organism>
<comment type="similarity">
    <text evidence="7">Belongs to the inorganic phosphate transporter (PiT) (TC 2.A.20) family.</text>
</comment>
<comment type="caution">
    <text evidence="8">The sequence shown here is derived from an EMBL/GenBank/DDBJ whole genome shotgun (WGS) entry which is preliminary data.</text>
</comment>
<dbReference type="GO" id="GO:0035435">
    <property type="term" value="P:phosphate ion transmembrane transport"/>
    <property type="evidence" value="ECO:0007669"/>
    <property type="project" value="TreeGrafter"/>
</dbReference>
<dbReference type="AlphaFoldDB" id="A0AAD9GJC3"/>
<keyword evidence="6 7" id="KW-0472">Membrane</keyword>
<evidence type="ECO:0000313" key="8">
    <source>
        <dbReference type="EMBL" id="KAK1939448.1"/>
    </source>
</evidence>
<dbReference type="PANTHER" id="PTHR11101:SF80">
    <property type="entry name" value="PHOSPHATE TRANSPORTER"/>
    <property type="match status" value="1"/>
</dbReference>
<evidence type="ECO:0000256" key="1">
    <source>
        <dbReference type="ARBA" id="ARBA00004141"/>
    </source>
</evidence>
<feature type="transmembrane region" description="Helical" evidence="7">
    <location>
        <begin position="48"/>
        <end position="68"/>
    </location>
</feature>
<keyword evidence="4 7" id="KW-0812">Transmembrane</keyword>
<feature type="transmembrane region" description="Helical" evidence="7">
    <location>
        <begin position="349"/>
        <end position="368"/>
    </location>
</feature>
<keyword evidence="5 7" id="KW-1133">Transmembrane helix</keyword>
<sequence length="557" mass="60805">MVAAHPELLWVVVTSGIVCAVMAMAIGANDVANAFSTSVGSGSLKLRTAVSIAFVFEIVGALFLGGSVTDSIRSKVLNFDAFQDAPEDLAMGMMCASAGTTVWLVISTWLGMPVSTTHSIIGALAGFGVASGRMHSIRWMQMFYIVLSWIIVPMIAVVVSCATYILLQEVILKRKDSFIIMWYSAWFLLTITSMPLVIFVSYENFFMRTNVTEGGLFNYQQWFKGSSGNKAIVVLVVLIFVVSILATFAYICAHGRIKRGWSFLDNQNNEHAQLQKKRKSFSHKEAIRISQSMELKVGSNNLEVTDISNSIVSSKSGLELLLQSAVENDDEPQIPVENIKQTNYHKTEVIFSAMQIIGAVTVVISHSANDTANAVAPFATVMLIYLYGITDNVVSTPWYILLGGGLCMSIGLSLFGYKVIKTVGLKLARVTPSKGYTIDTTAGSLVLILSHIGVPLSSTHCTVSSILGVGLVENLKSQELNEEVAVIELKVPSNSWWGKSPIFKRITTNSVNLKLYRKIFLTWITTMLFSGIISAIIFVVMVFCRKIVTGGYNSANV</sequence>
<dbReference type="GO" id="GO:0005315">
    <property type="term" value="F:phosphate transmembrane transporter activity"/>
    <property type="evidence" value="ECO:0007669"/>
    <property type="project" value="InterPro"/>
</dbReference>
<keyword evidence="9" id="KW-1185">Reference proteome</keyword>
<comment type="subcellular location">
    <subcellularLocation>
        <location evidence="1 7">Membrane</location>
        <topology evidence="1 7">Multi-pass membrane protein</topology>
    </subcellularLocation>
</comment>
<keyword evidence="2 7" id="KW-0813">Transport</keyword>
<reference evidence="8" key="2">
    <citation type="submission" date="2021-05" db="EMBL/GenBank/DDBJ databases">
        <authorList>
            <person name="Pain A."/>
        </authorList>
    </citation>
    <scope>NUCLEOTIDE SEQUENCE</scope>
    <source>
        <strain evidence="8">1802A</strain>
    </source>
</reference>
<evidence type="ECO:0000256" key="7">
    <source>
        <dbReference type="RuleBase" id="RU363058"/>
    </source>
</evidence>
<evidence type="ECO:0000256" key="5">
    <source>
        <dbReference type="ARBA" id="ARBA00022989"/>
    </source>
</evidence>
<reference evidence="8" key="1">
    <citation type="journal article" date="2014" name="Nucleic Acids Res.">
        <title>The evolutionary dynamics of variant antigen genes in Babesia reveal a history of genomic innovation underlying host-parasite interaction.</title>
        <authorList>
            <person name="Jackson A.P."/>
            <person name="Otto T.D."/>
            <person name="Darby A."/>
            <person name="Ramaprasad A."/>
            <person name="Xia D."/>
            <person name="Echaide I.E."/>
            <person name="Farber M."/>
            <person name="Gahlot S."/>
            <person name="Gamble J."/>
            <person name="Gupta D."/>
            <person name="Gupta Y."/>
            <person name="Jackson L."/>
            <person name="Malandrin L."/>
            <person name="Malas T.B."/>
            <person name="Moussa E."/>
            <person name="Nair M."/>
            <person name="Reid A.J."/>
            <person name="Sanders M."/>
            <person name="Sharma J."/>
            <person name="Tracey A."/>
            <person name="Quail M.A."/>
            <person name="Weir W."/>
            <person name="Wastling J.M."/>
            <person name="Hall N."/>
            <person name="Willadsen P."/>
            <person name="Lingelbach K."/>
            <person name="Shiels B."/>
            <person name="Tait A."/>
            <person name="Berriman M."/>
            <person name="Allred D.R."/>
            <person name="Pain A."/>
        </authorList>
    </citation>
    <scope>NUCLEOTIDE SEQUENCE</scope>
    <source>
        <strain evidence="8">1802A</strain>
    </source>
</reference>
<feature type="transmembrane region" description="Helical" evidence="7">
    <location>
        <begin position="7"/>
        <end position="28"/>
    </location>
</feature>
<dbReference type="InterPro" id="IPR001204">
    <property type="entry name" value="Phos_transporter"/>
</dbReference>
<gene>
    <name evidence="8" type="ORF">X943_000138</name>
</gene>
<dbReference type="Proteomes" id="UP001195914">
    <property type="component" value="Unassembled WGS sequence"/>
</dbReference>
<feature type="transmembrane region" description="Helical" evidence="7">
    <location>
        <begin position="397"/>
        <end position="417"/>
    </location>
</feature>
<feature type="transmembrane region" description="Helical" evidence="7">
    <location>
        <begin position="231"/>
        <end position="253"/>
    </location>
</feature>
<comment type="function">
    <text evidence="7">Sodium-phosphate symporter.</text>
</comment>
<accession>A0AAD9GJC3</accession>
<evidence type="ECO:0000256" key="6">
    <source>
        <dbReference type="ARBA" id="ARBA00023136"/>
    </source>
</evidence>
<proteinExistence type="inferred from homology"/>
<keyword evidence="3 7" id="KW-0592">Phosphate transport</keyword>
<feature type="transmembrane region" description="Helical" evidence="7">
    <location>
        <begin position="520"/>
        <end position="544"/>
    </location>
</feature>
<dbReference type="Pfam" id="PF01384">
    <property type="entry name" value="PHO4"/>
    <property type="match status" value="1"/>
</dbReference>
<name>A0AAD9GJC3_BABDI</name>
<dbReference type="EMBL" id="JAHBMH010000007">
    <property type="protein sequence ID" value="KAK1939448.1"/>
    <property type="molecule type" value="Genomic_DNA"/>
</dbReference>
<protein>
    <recommendedName>
        <fullName evidence="7">Phosphate transporter</fullName>
    </recommendedName>
</protein>
<feature type="transmembrane region" description="Helical" evidence="7">
    <location>
        <begin position="142"/>
        <end position="167"/>
    </location>
</feature>
<feature type="transmembrane region" description="Helical" evidence="7">
    <location>
        <begin position="179"/>
        <end position="202"/>
    </location>
</feature>